<gene>
    <name evidence="2" type="ORF">J8273_5194</name>
</gene>
<comment type="caution">
    <text evidence="2">The sequence shown here is derived from an EMBL/GenBank/DDBJ whole genome shotgun (WGS) entry which is preliminary data.</text>
</comment>
<keyword evidence="3" id="KW-1185">Reference proteome</keyword>
<reference evidence="2" key="1">
    <citation type="submission" date="2021-05" db="EMBL/GenBank/DDBJ databases">
        <title>A free-living protist that lacks canonical eukaryotic 1 DNA replication and segregation systems.</title>
        <authorList>
            <person name="Salas-Leiva D.E."/>
            <person name="Tromer E.C."/>
            <person name="Curtis B.A."/>
            <person name="Jerlstrom-Hultqvist J."/>
            <person name="Kolisko M."/>
            <person name="Yi Z."/>
            <person name="Salas-Leiva J.S."/>
            <person name="Gallot-Lavallee L."/>
            <person name="Kops G.J.P.L."/>
            <person name="Archibald J.M."/>
            <person name="Simpson A.G.B."/>
            <person name="Roger A.J."/>
        </authorList>
    </citation>
    <scope>NUCLEOTIDE SEQUENCE</scope>
    <source>
        <strain evidence="2">BICM</strain>
    </source>
</reference>
<dbReference type="SUPFAM" id="SSF54160">
    <property type="entry name" value="Chromo domain-like"/>
    <property type="match status" value="1"/>
</dbReference>
<dbReference type="InterPro" id="IPR016197">
    <property type="entry name" value="Chromo-like_dom_sf"/>
</dbReference>
<proteinExistence type="predicted"/>
<dbReference type="PROSITE" id="PS50013">
    <property type="entry name" value="CHROMO_2"/>
    <property type="match status" value="1"/>
</dbReference>
<accession>A0A8J6BW93</accession>
<organism evidence="2 3">
    <name type="scientific">Carpediemonas membranifera</name>
    <dbReference type="NCBI Taxonomy" id="201153"/>
    <lineage>
        <taxon>Eukaryota</taxon>
        <taxon>Metamonada</taxon>
        <taxon>Carpediemonas-like organisms</taxon>
        <taxon>Carpediemonas</taxon>
    </lineage>
</organism>
<evidence type="ECO:0000313" key="3">
    <source>
        <dbReference type="Proteomes" id="UP000717585"/>
    </source>
</evidence>
<dbReference type="AlphaFoldDB" id="A0A8J6BW93"/>
<dbReference type="Gene3D" id="2.40.50.40">
    <property type="match status" value="1"/>
</dbReference>
<evidence type="ECO:0000313" key="2">
    <source>
        <dbReference type="EMBL" id="KAG9392211.1"/>
    </source>
</evidence>
<sequence>MFDRYDAWASVVPYVQYILNTTVHSVTGVEPIALLMGKHASARDFTIAPKEEGRVHTPLDDIASYIDALTEHLQILADQALNRQQAMTRTAEPTPPIEPGTLVLRKNESPTKLHGHRGPFRITAADGYAAEITPLTGGKSRRVHLSQLIRICQGPLSDAELLRIAATDDEEYYVEKVLEVDDETGDLLIKWLGFPEAKATWEGPNSDAARTSVVRRHLEERGSVPIN</sequence>
<dbReference type="OrthoDB" id="1918685at2759"/>
<dbReference type="Proteomes" id="UP000717585">
    <property type="component" value="Unassembled WGS sequence"/>
</dbReference>
<dbReference type="EMBL" id="JAHDYR010000038">
    <property type="protein sequence ID" value="KAG9392211.1"/>
    <property type="molecule type" value="Genomic_DNA"/>
</dbReference>
<evidence type="ECO:0000259" key="1">
    <source>
        <dbReference type="PROSITE" id="PS50013"/>
    </source>
</evidence>
<protein>
    <submittedName>
        <fullName evidence="2">Chromo and chromo shadow domain</fullName>
    </submittedName>
</protein>
<name>A0A8J6BW93_9EUKA</name>
<feature type="domain" description="Chromo" evidence="1">
    <location>
        <begin position="172"/>
        <end position="202"/>
    </location>
</feature>
<dbReference type="InterPro" id="IPR000953">
    <property type="entry name" value="Chromo/chromo_shadow_dom"/>
</dbReference>